<dbReference type="SMART" id="SM00530">
    <property type="entry name" value="HTH_XRE"/>
    <property type="match status" value="1"/>
</dbReference>
<organism evidence="3 4">
    <name type="scientific">Seonamhaeicola algicola</name>
    <dbReference type="NCBI Taxonomy" id="1719036"/>
    <lineage>
        <taxon>Bacteria</taxon>
        <taxon>Pseudomonadati</taxon>
        <taxon>Bacteroidota</taxon>
        <taxon>Flavobacteriia</taxon>
        <taxon>Flavobacteriales</taxon>
        <taxon>Flavobacteriaceae</taxon>
    </lineage>
</organism>
<evidence type="ECO:0000313" key="3">
    <source>
        <dbReference type="EMBL" id="TXE11682.1"/>
    </source>
</evidence>
<dbReference type="Gene3D" id="1.10.260.40">
    <property type="entry name" value="lambda repressor-like DNA-binding domains"/>
    <property type="match status" value="1"/>
</dbReference>
<keyword evidence="4" id="KW-1185">Reference proteome</keyword>
<dbReference type="EMBL" id="VOSC01000019">
    <property type="protein sequence ID" value="TXE11682.1"/>
    <property type="molecule type" value="Genomic_DNA"/>
</dbReference>
<dbReference type="InterPro" id="IPR001387">
    <property type="entry name" value="Cro/C1-type_HTH"/>
</dbReference>
<dbReference type="AlphaFoldDB" id="A0A5C7B1C3"/>
<comment type="caution">
    <text evidence="3">The sequence shown here is derived from an EMBL/GenBank/DDBJ whole genome shotgun (WGS) entry which is preliminary data.</text>
</comment>
<reference evidence="4" key="1">
    <citation type="submission" date="2019-08" db="EMBL/GenBank/DDBJ databases">
        <title>Seonamhaeicola sediminis sp. nov., isolated from marine sediment.</title>
        <authorList>
            <person name="Cao W.R."/>
        </authorList>
    </citation>
    <scope>NUCLEOTIDE SEQUENCE [LARGE SCALE GENOMIC DNA]</scope>
    <source>
        <strain evidence="4">Gy8</strain>
    </source>
</reference>
<dbReference type="OrthoDB" id="1034290at2"/>
<dbReference type="CDD" id="cd00093">
    <property type="entry name" value="HTH_XRE"/>
    <property type="match status" value="1"/>
</dbReference>
<accession>A0A5C7B1C3</accession>
<dbReference type="RefSeq" id="WP_147133183.1">
    <property type="nucleotide sequence ID" value="NZ_VOSC01000019.1"/>
</dbReference>
<feature type="compositionally biased region" description="Polar residues" evidence="1">
    <location>
        <begin position="76"/>
        <end position="89"/>
    </location>
</feature>
<proteinExistence type="predicted"/>
<feature type="domain" description="HTH cro/C1-type" evidence="2">
    <location>
        <begin position="25"/>
        <end position="66"/>
    </location>
</feature>
<evidence type="ECO:0000256" key="1">
    <source>
        <dbReference type="SAM" id="MobiDB-lite"/>
    </source>
</evidence>
<dbReference type="Proteomes" id="UP000321790">
    <property type="component" value="Unassembled WGS sequence"/>
</dbReference>
<dbReference type="Pfam" id="PF01381">
    <property type="entry name" value="HTH_3"/>
    <property type="match status" value="1"/>
</dbReference>
<dbReference type="InterPro" id="IPR010982">
    <property type="entry name" value="Lambda_DNA-bd_dom_sf"/>
</dbReference>
<dbReference type="PROSITE" id="PS50943">
    <property type="entry name" value="HTH_CROC1"/>
    <property type="match status" value="1"/>
</dbReference>
<dbReference type="SUPFAM" id="SSF47413">
    <property type="entry name" value="lambda repressor-like DNA-binding domains"/>
    <property type="match status" value="1"/>
</dbReference>
<gene>
    <name evidence="3" type="ORF">FUA26_06335</name>
</gene>
<feature type="region of interest" description="Disordered" evidence="1">
    <location>
        <begin position="76"/>
        <end position="102"/>
    </location>
</feature>
<dbReference type="GO" id="GO:0003677">
    <property type="term" value="F:DNA binding"/>
    <property type="evidence" value="ECO:0007669"/>
    <property type="project" value="InterPro"/>
</dbReference>
<evidence type="ECO:0000259" key="2">
    <source>
        <dbReference type="PROSITE" id="PS50943"/>
    </source>
</evidence>
<protein>
    <submittedName>
        <fullName evidence="3">Helix-turn-helix transcriptional regulator</fullName>
    </submittedName>
</protein>
<sequence length="137" mass="15583">MINNKDFANRLKKVIDYYGESASSFAEKISVQRSSISHILSGRNKPSLDFVLKILTTYPEVDLYWLLNGKGSFPSQQSTLNFNDTNTQQMPPPKNEDTTPKAPLPLQEALHHNTDNTKAIERIVIFYTDGSFKNFQN</sequence>
<evidence type="ECO:0000313" key="4">
    <source>
        <dbReference type="Proteomes" id="UP000321790"/>
    </source>
</evidence>
<name>A0A5C7B1C3_9FLAO</name>